<dbReference type="KEGG" id="tfr:BR63_12130"/>
<sequence>MLPERRFAIGLTLVVFLVLAYLNNSKVILAKANVPARSFAVPVLMYHHFAPPGLNIAYNNVILAPARFERQMKYLKENRYNVIFLRELCEAMEKGKPLPPKTVVITMDDGYESNYVYAFPILKKYNIKATINLIVSFVKEENPTGFNPEKTTFLSWKQVKEMQASGLVDFQSHTFNHHHYLYVDANKKYTAPMLVSKVFSEEDHRLETDKEYEERVFCDLKKAKAILEEKLGKEVFALAYPYGAYNHKVQELAKKAGYKMHLTIKNGLNRYGDSLLEIRRVNVAPGDDMEAFSYKLQHGREK</sequence>
<dbReference type="Pfam" id="PF01522">
    <property type="entry name" value="Polysacc_deac_1"/>
    <property type="match status" value="1"/>
</dbReference>
<gene>
    <name evidence="4" type="ORF">BR63_12130</name>
</gene>
<dbReference type="Proteomes" id="UP000515847">
    <property type="component" value="Chromosome"/>
</dbReference>
<dbReference type="GO" id="GO:0005975">
    <property type="term" value="P:carbohydrate metabolic process"/>
    <property type="evidence" value="ECO:0007669"/>
    <property type="project" value="InterPro"/>
</dbReference>
<name>A0A7G6E4I4_THEFR</name>
<dbReference type="AlphaFoldDB" id="A0A7G6E4I4"/>
<accession>A0A7G6E4I4</accession>
<dbReference type="PANTHER" id="PTHR34216:SF3">
    <property type="entry name" value="POLY-BETA-1,6-N-ACETYL-D-GLUCOSAMINE N-DEACETYLASE"/>
    <property type="match status" value="1"/>
</dbReference>
<dbReference type="GO" id="GO:0005576">
    <property type="term" value="C:extracellular region"/>
    <property type="evidence" value="ECO:0007669"/>
    <property type="project" value="UniProtKB-SubCell"/>
</dbReference>
<dbReference type="GO" id="GO:0016810">
    <property type="term" value="F:hydrolase activity, acting on carbon-nitrogen (but not peptide) bonds"/>
    <property type="evidence" value="ECO:0007669"/>
    <property type="project" value="InterPro"/>
</dbReference>
<dbReference type="SUPFAM" id="SSF88713">
    <property type="entry name" value="Glycoside hydrolase/deacetylase"/>
    <property type="match status" value="1"/>
</dbReference>
<keyword evidence="5" id="KW-1185">Reference proteome</keyword>
<feature type="domain" description="NodB homology" evidence="3">
    <location>
        <begin position="101"/>
        <end position="302"/>
    </location>
</feature>
<keyword evidence="2" id="KW-0732">Signal</keyword>
<dbReference type="CDD" id="cd10969">
    <property type="entry name" value="CE4_Ecf1_like_5s"/>
    <property type="match status" value="1"/>
</dbReference>
<dbReference type="EMBL" id="CP045798">
    <property type="protein sequence ID" value="QNB46988.1"/>
    <property type="molecule type" value="Genomic_DNA"/>
</dbReference>
<dbReference type="PANTHER" id="PTHR34216">
    <property type="match status" value="1"/>
</dbReference>
<evidence type="ECO:0000256" key="2">
    <source>
        <dbReference type="ARBA" id="ARBA00022729"/>
    </source>
</evidence>
<dbReference type="OrthoDB" id="9778320at2"/>
<evidence type="ECO:0000313" key="4">
    <source>
        <dbReference type="EMBL" id="QNB46988.1"/>
    </source>
</evidence>
<dbReference type="InterPro" id="IPR051398">
    <property type="entry name" value="Polysacch_Deacetylase"/>
</dbReference>
<organism evidence="4 5">
    <name type="scientific">Thermanaerosceptrum fracticalcis</name>
    <dbReference type="NCBI Taxonomy" id="1712410"/>
    <lineage>
        <taxon>Bacteria</taxon>
        <taxon>Bacillati</taxon>
        <taxon>Bacillota</taxon>
        <taxon>Clostridia</taxon>
        <taxon>Eubacteriales</taxon>
        <taxon>Peptococcaceae</taxon>
        <taxon>Thermanaerosceptrum</taxon>
    </lineage>
</organism>
<dbReference type="RefSeq" id="WP_051965481.1">
    <property type="nucleotide sequence ID" value="NZ_CP045798.1"/>
</dbReference>
<dbReference type="InterPro" id="IPR011330">
    <property type="entry name" value="Glyco_hydro/deAcase_b/a-brl"/>
</dbReference>
<reference evidence="4 5" key="1">
    <citation type="journal article" date="2019" name="Front. Microbiol.">
        <title>Thermoanaerosceptrum fracticalcis gen. nov. sp. nov., a Novel Fumarate-Fermenting Microorganism From a Deep Fractured Carbonate Aquifer of the US Great Basin.</title>
        <authorList>
            <person name="Hamilton-Brehm S.D."/>
            <person name="Stewart L.E."/>
            <person name="Zavarin M."/>
            <person name="Caldwell M."/>
            <person name="Lawson P.A."/>
            <person name="Onstott T.C."/>
            <person name="Grzymski J."/>
            <person name="Neveux I."/>
            <person name="Lollar B.S."/>
            <person name="Russell C.E."/>
            <person name="Moser D.P."/>
        </authorList>
    </citation>
    <scope>NUCLEOTIDE SEQUENCE [LARGE SCALE GENOMIC DNA]</scope>
    <source>
        <strain evidence="4 5">DRI-13</strain>
    </source>
</reference>
<evidence type="ECO:0000259" key="3">
    <source>
        <dbReference type="PROSITE" id="PS51677"/>
    </source>
</evidence>
<proteinExistence type="predicted"/>
<dbReference type="Gene3D" id="3.20.20.370">
    <property type="entry name" value="Glycoside hydrolase/deacetylase"/>
    <property type="match status" value="1"/>
</dbReference>
<dbReference type="PROSITE" id="PS51677">
    <property type="entry name" value="NODB"/>
    <property type="match status" value="1"/>
</dbReference>
<comment type="subcellular location">
    <subcellularLocation>
        <location evidence="1">Secreted</location>
    </subcellularLocation>
</comment>
<evidence type="ECO:0000256" key="1">
    <source>
        <dbReference type="ARBA" id="ARBA00004613"/>
    </source>
</evidence>
<evidence type="ECO:0000313" key="5">
    <source>
        <dbReference type="Proteomes" id="UP000515847"/>
    </source>
</evidence>
<dbReference type="InterPro" id="IPR002509">
    <property type="entry name" value="NODB_dom"/>
</dbReference>
<protein>
    <submittedName>
        <fullName evidence="4">Polysaccharide deacetylase family protein</fullName>
    </submittedName>
</protein>